<keyword evidence="5 8" id="KW-0560">Oxidoreductase</keyword>
<keyword evidence="3 7" id="KW-0349">Heme</keyword>
<comment type="cofactor">
    <cofactor evidence="1 7">
        <name>heme</name>
        <dbReference type="ChEBI" id="CHEBI:30413"/>
    </cofactor>
</comment>
<evidence type="ECO:0000313" key="10">
    <source>
        <dbReference type="EMBL" id="KAH6690439.1"/>
    </source>
</evidence>
<dbReference type="InterPro" id="IPR036396">
    <property type="entry name" value="Cyt_P450_sf"/>
</dbReference>
<evidence type="ECO:0000256" key="3">
    <source>
        <dbReference type="ARBA" id="ARBA00022617"/>
    </source>
</evidence>
<dbReference type="GO" id="GO:0020037">
    <property type="term" value="F:heme binding"/>
    <property type="evidence" value="ECO:0007669"/>
    <property type="project" value="InterPro"/>
</dbReference>
<dbReference type="AlphaFoldDB" id="A0A9P8VFA6"/>
<reference evidence="10" key="1">
    <citation type="journal article" date="2021" name="Nat. Commun.">
        <title>Genetic determinants of endophytism in the Arabidopsis root mycobiome.</title>
        <authorList>
            <person name="Mesny F."/>
            <person name="Miyauchi S."/>
            <person name="Thiergart T."/>
            <person name="Pickel B."/>
            <person name="Atanasova L."/>
            <person name="Karlsson M."/>
            <person name="Huettel B."/>
            <person name="Barry K.W."/>
            <person name="Haridas S."/>
            <person name="Chen C."/>
            <person name="Bauer D."/>
            <person name="Andreopoulos W."/>
            <person name="Pangilinan J."/>
            <person name="LaButti K."/>
            <person name="Riley R."/>
            <person name="Lipzen A."/>
            <person name="Clum A."/>
            <person name="Drula E."/>
            <person name="Henrissat B."/>
            <person name="Kohler A."/>
            <person name="Grigoriev I.V."/>
            <person name="Martin F.M."/>
            <person name="Hacquard S."/>
        </authorList>
    </citation>
    <scope>NUCLEOTIDE SEQUENCE</scope>
    <source>
        <strain evidence="10">MPI-SDFR-AT-0117</strain>
    </source>
</reference>
<evidence type="ECO:0000256" key="8">
    <source>
        <dbReference type="RuleBase" id="RU000461"/>
    </source>
</evidence>
<gene>
    <name evidence="10" type="ORF">F5X68DRAFT_70010</name>
</gene>
<dbReference type="GO" id="GO:0005506">
    <property type="term" value="F:iron ion binding"/>
    <property type="evidence" value="ECO:0007669"/>
    <property type="project" value="InterPro"/>
</dbReference>
<dbReference type="EMBL" id="JAGSXJ010000006">
    <property type="protein sequence ID" value="KAH6690439.1"/>
    <property type="molecule type" value="Genomic_DNA"/>
</dbReference>
<evidence type="ECO:0000256" key="9">
    <source>
        <dbReference type="SAM" id="SignalP"/>
    </source>
</evidence>
<dbReference type="PRINTS" id="PR00463">
    <property type="entry name" value="EP450I"/>
</dbReference>
<dbReference type="PANTHER" id="PTHR24305:SF96">
    <property type="entry name" value="CYTOCHROME P450 MONOOXYGENASE STCB-RELATED"/>
    <property type="match status" value="1"/>
</dbReference>
<dbReference type="OrthoDB" id="1470350at2759"/>
<keyword evidence="9" id="KW-0732">Signal</keyword>
<dbReference type="InterPro" id="IPR050121">
    <property type="entry name" value="Cytochrome_P450_monoxygenase"/>
</dbReference>
<sequence length="491" mass="54942">MGIFHLPLFSISLLLTLLLLGVKLLQEVLTYIRDPLSSVPGPWYARWTDLPLKYLWLNGQRTEYVHGLHQVYGPIVRLSPSEVDISEPASARAIHRVGSTFKKGRFYDNLTTGQVVNVFSTTDVIKHRNLRRLLSSPLSDVSMKTVEPIVDALVRLTMQKMEAEAATRGVADVAKWFLFMATDVIGELSFGDSFRMVEQGKKNQYIFDLEGISALSGLRTTFPGLISKSRFLPLPIFKNVAAAASRMRQYADESIQRYKRLLAGNPTMAKTTLFTKLFDAGKEGLSDADIQAQAVAYIVAGSDTTANTLTYLVWEVCGHAEVKQSLLMELQTLPEDFNDEHLRALPYLQHVIEETLRLYSAVPAGLQREVPPQGAELGGYSFPGGFTVTTQAYTLHRDPVIFPGPEKFIPERWAQPTSDMKQTFMAFGGGSRICLGMHLARMELRLAVARFFLSFPHASRSRLEGMSEKDMTPRIYFLLAATGKRCLIDLH</sequence>
<dbReference type="PROSITE" id="PS00086">
    <property type="entry name" value="CYTOCHROME_P450"/>
    <property type="match status" value="1"/>
</dbReference>
<feature type="binding site" description="axial binding residue" evidence="7">
    <location>
        <position position="434"/>
    </location>
    <ligand>
        <name>heme</name>
        <dbReference type="ChEBI" id="CHEBI:30413"/>
    </ligand>
    <ligandPart>
        <name>Fe</name>
        <dbReference type="ChEBI" id="CHEBI:18248"/>
    </ligandPart>
</feature>
<evidence type="ECO:0000256" key="1">
    <source>
        <dbReference type="ARBA" id="ARBA00001971"/>
    </source>
</evidence>
<evidence type="ECO:0000256" key="5">
    <source>
        <dbReference type="ARBA" id="ARBA00023002"/>
    </source>
</evidence>
<organism evidence="10 11">
    <name type="scientific">Plectosphaerella plurivora</name>
    <dbReference type="NCBI Taxonomy" id="936078"/>
    <lineage>
        <taxon>Eukaryota</taxon>
        <taxon>Fungi</taxon>
        <taxon>Dikarya</taxon>
        <taxon>Ascomycota</taxon>
        <taxon>Pezizomycotina</taxon>
        <taxon>Sordariomycetes</taxon>
        <taxon>Hypocreomycetidae</taxon>
        <taxon>Glomerellales</taxon>
        <taxon>Plectosphaerellaceae</taxon>
        <taxon>Plectosphaerella</taxon>
    </lineage>
</organism>
<accession>A0A9P8VFA6</accession>
<dbReference type="InterPro" id="IPR001128">
    <property type="entry name" value="Cyt_P450"/>
</dbReference>
<keyword evidence="4 7" id="KW-0479">Metal-binding</keyword>
<evidence type="ECO:0000256" key="7">
    <source>
        <dbReference type="PIRSR" id="PIRSR602401-1"/>
    </source>
</evidence>
<evidence type="ECO:0000256" key="6">
    <source>
        <dbReference type="ARBA" id="ARBA00023004"/>
    </source>
</evidence>
<evidence type="ECO:0000256" key="4">
    <source>
        <dbReference type="ARBA" id="ARBA00022723"/>
    </source>
</evidence>
<comment type="caution">
    <text evidence="10">The sequence shown here is derived from an EMBL/GenBank/DDBJ whole genome shotgun (WGS) entry which is preliminary data.</text>
</comment>
<dbReference type="Proteomes" id="UP000770015">
    <property type="component" value="Unassembled WGS sequence"/>
</dbReference>
<feature type="chain" id="PRO_5040256816" evidence="9">
    <location>
        <begin position="31"/>
        <end position="491"/>
    </location>
</feature>
<dbReference type="InterPro" id="IPR017972">
    <property type="entry name" value="Cyt_P450_CS"/>
</dbReference>
<evidence type="ECO:0000313" key="11">
    <source>
        <dbReference type="Proteomes" id="UP000770015"/>
    </source>
</evidence>
<dbReference type="Pfam" id="PF00067">
    <property type="entry name" value="p450"/>
    <property type="match status" value="1"/>
</dbReference>
<protein>
    <submittedName>
        <fullName evidence="10">Cytochrome P450</fullName>
    </submittedName>
</protein>
<keyword evidence="11" id="KW-1185">Reference proteome</keyword>
<dbReference type="SUPFAM" id="SSF48264">
    <property type="entry name" value="Cytochrome P450"/>
    <property type="match status" value="1"/>
</dbReference>
<dbReference type="Gene3D" id="1.10.630.10">
    <property type="entry name" value="Cytochrome P450"/>
    <property type="match status" value="1"/>
</dbReference>
<keyword evidence="6 7" id="KW-0408">Iron</keyword>
<feature type="signal peptide" evidence="9">
    <location>
        <begin position="1"/>
        <end position="30"/>
    </location>
</feature>
<comment type="similarity">
    <text evidence="2 8">Belongs to the cytochrome P450 family.</text>
</comment>
<dbReference type="PANTHER" id="PTHR24305">
    <property type="entry name" value="CYTOCHROME P450"/>
    <property type="match status" value="1"/>
</dbReference>
<dbReference type="GO" id="GO:0004497">
    <property type="term" value="F:monooxygenase activity"/>
    <property type="evidence" value="ECO:0007669"/>
    <property type="project" value="UniProtKB-KW"/>
</dbReference>
<name>A0A9P8VFA6_9PEZI</name>
<dbReference type="GO" id="GO:0016705">
    <property type="term" value="F:oxidoreductase activity, acting on paired donors, with incorporation or reduction of molecular oxygen"/>
    <property type="evidence" value="ECO:0007669"/>
    <property type="project" value="InterPro"/>
</dbReference>
<evidence type="ECO:0000256" key="2">
    <source>
        <dbReference type="ARBA" id="ARBA00010617"/>
    </source>
</evidence>
<dbReference type="CDD" id="cd11059">
    <property type="entry name" value="CYP_fungal"/>
    <property type="match status" value="1"/>
</dbReference>
<proteinExistence type="inferred from homology"/>
<dbReference type="InterPro" id="IPR002401">
    <property type="entry name" value="Cyt_P450_E_grp-I"/>
</dbReference>
<dbReference type="PRINTS" id="PR00385">
    <property type="entry name" value="P450"/>
</dbReference>
<keyword evidence="8" id="KW-0503">Monooxygenase</keyword>